<evidence type="ECO:0000313" key="1">
    <source>
        <dbReference type="EMBL" id="ASB40996.1"/>
    </source>
</evidence>
<sequence length="139" mass="15647">MSGMIDCRFLNRMYSPLNGNRTVRRTAAQSSTFLDMVAKTSKGTTDVLEISNRSEVTTESETSNVDTYKKYLENKYEQVMIQHVGKDQASLQKADSRMNDSSVVVAPNILEDMANAPQKAAYYEQKIDDFFNATPRLTA</sequence>
<dbReference type="Pfam" id="PF19498">
    <property type="entry name" value="DUF6033"/>
    <property type="match status" value="1"/>
</dbReference>
<reference evidence="1" key="1">
    <citation type="journal article" date="2017" name="Genome Announc.">
        <title>High-Quality Whole-Genome Sequences of the Oligo-Mouse-Microbiota Bacterial Community.</title>
        <authorList>
            <person name="Garzetti D."/>
            <person name="Brugiroux S."/>
            <person name="Bunk B."/>
            <person name="Pukall R."/>
            <person name="McCoy K.D."/>
            <person name="Macpherson A.J."/>
            <person name="Stecher B."/>
        </authorList>
    </citation>
    <scope>NUCLEOTIDE SEQUENCE</scope>
    <source>
        <strain evidence="1">KB18</strain>
    </source>
</reference>
<proteinExistence type="predicted"/>
<evidence type="ECO:0000313" key="4">
    <source>
        <dbReference type="Proteomes" id="UP000596035"/>
    </source>
</evidence>
<dbReference type="InterPro" id="IPR046097">
    <property type="entry name" value="DUF6033"/>
</dbReference>
<reference evidence="3" key="2">
    <citation type="submission" date="2017-05" db="EMBL/GenBank/DDBJ databases">
        <title>Improved OligoMM genomes.</title>
        <authorList>
            <person name="Garzetti D."/>
        </authorList>
    </citation>
    <scope>NUCLEOTIDE SEQUENCE [LARGE SCALE GENOMIC DNA]</scope>
    <source>
        <strain evidence="3">KB18</strain>
    </source>
</reference>
<reference evidence="2 4" key="3">
    <citation type="submission" date="2020-11" db="EMBL/GenBank/DDBJ databases">
        <title>Closed and high quality bacterial genomes of the OMM12 community.</title>
        <authorList>
            <person name="Marbouty M."/>
            <person name="Lamy-Besnier Q."/>
            <person name="Debarbieux L."/>
            <person name="Koszul R."/>
        </authorList>
    </citation>
    <scope>NUCLEOTIDE SEQUENCE [LARGE SCALE GENOMIC DNA]</scope>
    <source>
        <strain evidence="2 4">KB18</strain>
    </source>
</reference>
<dbReference type="AlphaFoldDB" id="A0A1Z2XRE1"/>
<accession>A0A1Z2XRE1</accession>
<protein>
    <submittedName>
        <fullName evidence="2">Uncharacterized protein</fullName>
    </submittedName>
</protein>
<organism evidence="2 4">
    <name type="scientific">Acutalibacter muris</name>
    <dbReference type="NCBI Taxonomy" id="1796620"/>
    <lineage>
        <taxon>Bacteria</taxon>
        <taxon>Bacillati</taxon>
        <taxon>Bacillota</taxon>
        <taxon>Clostridia</taxon>
        <taxon>Eubacteriales</taxon>
        <taxon>Acutalibacteraceae</taxon>
        <taxon>Acutalibacter</taxon>
    </lineage>
</organism>
<keyword evidence="3" id="KW-1185">Reference proteome</keyword>
<evidence type="ECO:0000313" key="2">
    <source>
        <dbReference type="EMBL" id="QQR30277.1"/>
    </source>
</evidence>
<dbReference type="EMBL" id="CP065321">
    <property type="protein sequence ID" value="QQR30277.1"/>
    <property type="molecule type" value="Genomic_DNA"/>
</dbReference>
<gene>
    <name evidence="1" type="ORF">ADH66_10240</name>
    <name evidence="2" type="ORF">I5Q82_00560</name>
</gene>
<dbReference type="Proteomes" id="UP000596035">
    <property type="component" value="Chromosome"/>
</dbReference>
<dbReference type="EMBL" id="CP021422">
    <property type="protein sequence ID" value="ASB40996.1"/>
    <property type="molecule type" value="Genomic_DNA"/>
</dbReference>
<dbReference type="Proteomes" id="UP000196710">
    <property type="component" value="Chromosome"/>
</dbReference>
<evidence type="ECO:0000313" key="3">
    <source>
        <dbReference type="Proteomes" id="UP000196710"/>
    </source>
</evidence>
<dbReference type="KEGG" id="amur:ADH66_10240"/>
<name>A0A1Z2XRE1_9FIRM</name>